<keyword evidence="5 7" id="KW-1133">Transmembrane helix</keyword>
<evidence type="ECO:0000256" key="2">
    <source>
        <dbReference type="ARBA" id="ARBA00022448"/>
    </source>
</evidence>
<reference evidence="9 10" key="1">
    <citation type="journal article" date="2014" name="BMC Genomics">
        <title>Comparison of environmental and isolate Sulfobacillus genomes reveals diverse carbon, sulfur, nitrogen, and hydrogen metabolisms.</title>
        <authorList>
            <person name="Justice N.B."/>
            <person name="Norman A."/>
            <person name="Brown C.T."/>
            <person name="Singh A."/>
            <person name="Thomas B.C."/>
            <person name="Banfield J.F."/>
        </authorList>
    </citation>
    <scope>NUCLEOTIDE SEQUENCE [LARGE SCALE GENOMIC DNA]</scope>
    <source>
        <strain evidence="9">AMDSBA5</strain>
    </source>
</reference>
<name>A0A2T2WQL2_SULTH</name>
<comment type="similarity">
    <text evidence="7">Belongs to the binding-protein-dependent transport system permease family.</text>
</comment>
<dbReference type="PROSITE" id="PS50928">
    <property type="entry name" value="ABC_TM1"/>
    <property type="match status" value="1"/>
</dbReference>
<feature type="transmembrane region" description="Helical" evidence="7">
    <location>
        <begin position="242"/>
        <end position="261"/>
    </location>
</feature>
<dbReference type="Gene3D" id="1.10.3720.10">
    <property type="entry name" value="MetI-like"/>
    <property type="match status" value="1"/>
</dbReference>
<accession>A0A2T2WQL2</accession>
<evidence type="ECO:0000313" key="10">
    <source>
        <dbReference type="Proteomes" id="UP000242705"/>
    </source>
</evidence>
<feature type="transmembrane region" description="Helical" evidence="7">
    <location>
        <begin position="30"/>
        <end position="51"/>
    </location>
</feature>
<sequence length="271" mass="29594">MLATHTVIRGPGALQNISKPRISKSTKDRLLQIGSPIGLLAMWELVVLAGFVNDKFLPAPTQIIGSFINLATSGLLVLDLKASLYRILMGFFLGAGPGLILGLLMGLFPLVRAILEPVVAATYPIPKLALLPLFMLIFGIGNLEMILVIAAGAIYLVLINTLAGVVEIPKIYWDVARDLGAGWWDRFKTVAFPGALPLIFTGLKLSMGMAILLIVAAESDGANHGVGFLIWRAYDIYDIRQMYVAFVLLSLMGYIFTVIITEIERLVIKWR</sequence>
<organism evidence="9 10">
    <name type="scientific">Sulfobacillus thermosulfidooxidans</name>
    <dbReference type="NCBI Taxonomy" id="28034"/>
    <lineage>
        <taxon>Bacteria</taxon>
        <taxon>Bacillati</taxon>
        <taxon>Bacillota</taxon>
        <taxon>Clostridia</taxon>
        <taxon>Eubacteriales</taxon>
        <taxon>Clostridiales Family XVII. Incertae Sedis</taxon>
        <taxon>Sulfobacillus</taxon>
    </lineage>
</organism>
<proteinExistence type="inferred from homology"/>
<evidence type="ECO:0000256" key="5">
    <source>
        <dbReference type="ARBA" id="ARBA00022989"/>
    </source>
</evidence>
<feature type="domain" description="ABC transmembrane type-1" evidence="8">
    <location>
        <begin position="80"/>
        <end position="260"/>
    </location>
</feature>
<keyword evidence="2 7" id="KW-0813">Transport</keyword>
<evidence type="ECO:0000256" key="4">
    <source>
        <dbReference type="ARBA" id="ARBA00022692"/>
    </source>
</evidence>
<evidence type="ECO:0000313" key="9">
    <source>
        <dbReference type="EMBL" id="PSR24513.1"/>
    </source>
</evidence>
<dbReference type="Proteomes" id="UP000242705">
    <property type="component" value="Unassembled WGS sequence"/>
</dbReference>
<evidence type="ECO:0000256" key="7">
    <source>
        <dbReference type="RuleBase" id="RU363032"/>
    </source>
</evidence>
<dbReference type="GO" id="GO:0005886">
    <property type="term" value="C:plasma membrane"/>
    <property type="evidence" value="ECO:0007669"/>
    <property type="project" value="UniProtKB-SubCell"/>
</dbReference>
<protein>
    <submittedName>
        <fullName evidence="9">Taurine ABC transporter permease</fullName>
    </submittedName>
</protein>
<dbReference type="CDD" id="cd06261">
    <property type="entry name" value="TM_PBP2"/>
    <property type="match status" value="1"/>
</dbReference>
<feature type="transmembrane region" description="Helical" evidence="7">
    <location>
        <begin position="195"/>
        <end position="217"/>
    </location>
</feature>
<comment type="caution">
    <text evidence="9">The sequence shown here is derived from an EMBL/GenBank/DDBJ whole genome shotgun (WGS) entry which is preliminary data.</text>
</comment>
<dbReference type="InterPro" id="IPR000515">
    <property type="entry name" value="MetI-like"/>
</dbReference>
<dbReference type="SUPFAM" id="SSF161098">
    <property type="entry name" value="MetI-like"/>
    <property type="match status" value="1"/>
</dbReference>
<feature type="transmembrane region" description="Helical" evidence="7">
    <location>
        <begin position="87"/>
        <end position="111"/>
    </location>
</feature>
<evidence type="ECO:0000256" key="6">
    <source>
        <dbReference type="ARBA" id="ARBA00023136"/>
    </source>
</evidence>
<comment type="subcellular location">
    <subcellularLocation>
        <location evidence="1 7">Cell membrane</location>
        <topology evidence="1 7">Multi-pass membrane protein</topology>
    </subcellularLocation>
</comment>
<keyword evidence="6 7" id="KW-0472">Membrane</keyword>
<dbReference type="Pfam" id="PF00528">
    <property type="entry name" value="BPD_transp_1"/>
    <property type="match status" value="1"/>
</dbReference>
<evidence type="ECO:0000256" key="3">
    <source>
        <dbReference type="ARBA" id="ARBA00022475"/>
    </source>
</evidence>
<evidence type="ECO:0000259" key="8">
    <source>
        <dbReference type="PROSITE" id="PS50928"/>
    </source>
</evidence>
<feature type="transmembrane region" description="Helical" evidence="7">
    <location>
        <begin position="63"/>
        <end position="80"/>
    </location>
</feature>
<dbReference type="PANTHER" id="PTHR30151:SF0">
    <property type="entry name" value="ABC TRANSPORTER PERMEASE PROTEIN MJ0413-RELATED"/>
    <property type="match status" value="1"/>
</dbReference>
<dbReference type="GO" id="GO:0055085">
    <property type="term" value="P:transmembrane transport"/>
    <property type="evidence" value="ECO:0007669"/>
    <property type="project" value="InterPro"/>
</dbReference>
<keyword evidence="4 7" id="KW-0812">Transmembrane</keyword>
<keyword evidence="3" id="KW-1003">Cell membrane</keyword>
<feature type="transmembrane region" description="Helical" evidence="7">
    <location>
        <begin position="131"/>
        <end position="158"/>
    </location>
</feature>
<dbReference type="PANTHER" id="PTHR30151">
    <property type="entry name" value="ALKANE SULFONATE ABC TRANSPORTER-RELATED, MEMBRANE SUBUNIT"/>
    <property type="match status" value="1"/>
</dbReference>
<evidence type="ECO:0000256" key="1">
    <source>
        <dbReference type="ARBA" id="ARBA00004651"/>
    </source>
</evidence>
<dbReference type="InterPro" id="IPR035906">
    <property type="entry name" value="MetI-like_sf"/>
</dbReference>
<dbReference type="EMBL" id="PXYX01000051">
    <property type="protein sequence ID" value="PSR24513.1"/>
    <property type="molecule type" value="Genomic_DNA"/>
</dbReference>
<gene>
    <name evidence="9" type="ORF">C7B47_14645</name>
</gene>
<dbReference type="AlphaFoldDB" id="A0A2T2WQL2"/>